<feature type="compositionally biased region" description="Basic and acidic residues" evidence="1">
    <location>
        <begin position="1014"/>
        <end position="1026"/>
    </location>
</feature>
<feature type="compositionally biased region" description="Low complexity" evidence="1">
    <location>
        <begin position="133"/>
        <end position="142"/>
    </location>
</feature>
<feature type="compositionally biased region" description="Basic residues" evidence="1">
    <location>
        <begin position="808"/>
        <end position="818"/>
    </location>
</feature>
<accession>A0AAD1XCR9</accession>
<feature type="compositionally biased region" description="Polar residues" evidence="1">
    <location>
        <begin position="242"/>
        <end position="264"/>
    </location>
</feature>
<feature type="region of interest" description="Disordered" evidence="1">
    <location>
        <begin position="236"/>
        <end position="289"/>
    </location>
</feature>
<gene>
    <name evidence="2" type="ORF">ECRASSUSDP1_LOCUS7054</name>
</gene>
<feature type="compositionally biased region" description="Basic and acidic residues" evidence="1">
    <location>
        <begin position="963"/>
        <end position="972"/>
    </location>
</feature>
<sequence length="1172" mass="132045">MIGQAISIDPLLNNSPTQGDISASMIQMSPCDESDSDFDEEQFANVDEDVINVAAFGMQELNCPSSNVVTQEEIFENHKIKHPSERRDTFMPSNHSKEDDIHSSSNLTDKNATKSFKQNENQRYPTLIKEEGSGSLISNNISRIRDSSNSKKTPLRFKEDQNTITFDMSPDIELSYKSPSKEGHNQISLTKLSGMKSSDKENSSVKKHQKRSPSYKTATKTQIKNFLNNIECMGKNADSKNGKSINNAGSHLKSTSKYNSPGYASSSSRISNLSKRRVKPSKMKTSKSSLCISAKDRGRNKSSVNKTISLHKPETDELKMKCYQKAKQMMLDGGIIPTNVDKNYIAPKKRLLSSSKGRKTSQASPPKFTPFPNKYSKNNIREALYQKESKELEVIKECTFSPHISYPNPDVRDADTFYSDQQLHERAKIAKLCQKDRQHRLAEKATHRPFLSKLSKEMAQKSRTDQPVHEKLYSEAQRSDKKLQEGVGVLMTIKDSYKRSKPSSSRGTSIDEYLYNDALLRKKSKERNCRRTAPKQTTSMSSKASEKYAMDKLVKEITHYWAMIVRDHSNNDLNSHDGHSFVGSGTSGNSEPSNASAGYRLDLSETALLLTSLGYLSKSSTECGHERDLFYELWTLLRGEHSAGITLATAKTILLTIEGLHKGSTDDGSIEHPRHVQNIGQIMNSDNSDCVITKKQALAIQKSFRRLALNRIQSKPKGGLIKSEGLIKDECSFKPEISSKTARLANRKGPSSYRIQESINSTSQKNQEWREKQMDKLMKLRMRECTFTPEICENNHASSKFMGEGYKSAHKSTARKVRPSSQNKYCRRTQRFKPLMHKSQTSAKFDVVATPHTKSNSNDKNIPHEQTDSSDPENANKNTKTSEIDTEKRDVSPNQDLTDVQNAGNSLQNNLTIKDPLQTISDKCPPKDLLGPSTTERKDFFKSVYNLEDHLLDFVNGKSSKSTKGDNEESKSDANSGETPVIEHCEELEDYEKSDSNNQDQLDMLQKIFNDSGQPKDNENEIETRTSEFPQQVQKQATFGGCEEVPQEQKVEEEDHKTTFEDMSFSKSEEVPQSINPSSLPPVPPKTHSPLLFVDVNLGPSRMERIVVYEGDTATALAEKFTKQHNLNPLMKQKLIELLNFEISGILERIDEENSDFCSSESFNSSFQNNNF</sequence>
<feature type="region of interest" description="Disordered" evidence="1">
    <location>
        <begin position="956"/>
        <end position="981"/>
    </location>
</feature>
<feature type="compositionally biased region" description="Basic residues" evidence="1">
    <location>
        <begin position="825"/>
        <end position="836"/>
    </location>
</feature>
<feature type="region of interest" description="Disordered" evidence="1">
    <location>
        <begin position="1064"/>
        <end position="1086"/>
    </location>
</feature>
<feature type="region of interest" description="Disordered" evidence="1">
    <location>
        <begin position="175"/>
        <end position="218"/>
    </location>
</feature>
<feature type="region of interest" description="Disordered" evidence="1">
    <location>
        <begin position="575"/>
        <end position="595"/>
    </location>
</feature>
<feature type="region of interest" description="Disordered" evidence="1">
    <location>
        <begin position="1"/>
        <end position="20"/>
    </location>
</feature>
<proteinExistence type="predicted"/>
<feature type="region of interest" description="Disordered" evidence="1">
    <location>
        <begin position="80"/>
        <end position="162"/>
    </location>
</feature>
<feature type="region of interest" description="Disordered" evidence="1">
    <location>
        <begin position="806"/>
        <end position="911"/>
    </location>
</feature>
<protein>
    <submittedName>
        <fullName evidence="2">Uncharacterized protein</fullName>
    </submittedName>
</protein>
<dbReference type="Proteomes" id="UP001295684">
    <property type="component" value="Unassembled WGS sequence"/>
</dbReference>
<feature type="compositionally biased region" description="Polar residues" evidence="1">
    <location>
        <begin position="103"/>
        <end position="124"/>
    </location>
</feature>
<feature type="region of interest" description="Disordered" evidence="1">
    <location>
        <begin position="352"/>
        <end position="374"/>
    </location>
</feature>
<evidence type="ECO:0000313" key="2">
    <source>
        <dbReference type="EMBL" id="CAI2365764.1"/>
    </source>
</evidence>
<dbReference type="EMBL" id="CAMPGE010006859">
    <property type="protein sequence ID" value="CAI2365764.1"/>
    <property type="molecule type" value="Genomic_DNA"/>
</dbReference>
<keyword evidence="3" id="KW-1185">Reference proteome</keyword>
<feature type="compositionally biased region" description="Polar residues" evidence="1">
    <location>
        <begin position="534"/>
        <end position="543"/>
    </location>
</feature>
<evidence type="ECO:0000256" key="1">
    <source>
        <dbReference type="SAM" id="MobiDB-lite"/>
    </source>
</evidence>
<dbReference type="PANTHER" id="PTHR38150">
    <property type="entry name" value="EF-HAND DOMAIN-CONTAINING PROTEIN"/>
    <property type="match status" value="1"/>
</dbReference>
<feature type="region of interest" description="Disordered" evidence="1">
    <location>
        <begin position="1009"/>
        <end position="1031"/>
    </location>
</feature>
<feature type="compositionally biased region" description="Basic and acidic residues" evidence="1">
    <location>
        <begin position="80"/>
        <end position="102"/>
    </location>
</feature>
<feature type="compositionally biased region" description="Basic residues" evidence="1">
    <location>
        <begin position="524"/>
        <end position="533"/>
    </location>
</feature>
<comment type="caution">
    <text evidence="2">The sequence shown here is derived from an EMBL/GenBank/DDBJ whole genome shotgun (WGS) entry which is preliminary data.</text>
</comment>
<dbReference type="AlphaFoldDB" id="A0AAD1XCR9"/>
<feature type="compositionally biased region" description="Polar residues" evidence="1">
    <location>
        <begin position="583"/>
        <end position="595"/>
    </location>
</feature>
<name>A0AAD1XCR9_EUPCR</name>
<feature type="compositionally biased region" description="Basic residues" evidence="1">
    <location>
        <begin position="274"/>
        <end position="285"/>
    </location>
</feature>
<reference evidence="2" key="1">
    <citation type="submission" date="2023-07" db="EMBL/GenBank/DDBJ databases">
        <authorList>
            <consortium name="AG Swart"/>
            <person name="Singh M."/>
            <person name="Singh A."/>
            <person name="Seah K."/>
            <person name="Emmerich C."/>
        </authorList>
    </citation>
    <scope>NUCLEOTIDE SEQUENCE</scope>
    <source>
        <strain evidence="2">DP1</strain>
    </source>
</reference>
<dbReference type="PANTHER" id="PTHR38150:SF1">
    <property type="entry name" value="PFU DOMAIN-CONTAINING PROTEIN"/>
    <property type="match status" value="1"/>
</dbReference>
<evidence type="ECO:0000313" key="3">
    <source>
        <dbReference type="Proteomes" id="UP001295684"/>
    </source>
</evidence>
<feature type="compositionally biased region" description="Basic and acidic residues" evidence="1">
    <location>
        <begin position="880"/>
        <end position="891"/>
    </location>
</feature>
<feature type="region of interest" description="Disordered" evidence="1">
    <location>
        <begin position="524"/>
        <end position="545"/>
    </location>
</feature>
<organism evidence="2 3">
    <name type="scientific">Euplotes crassus</name>
    <dbReference type="NCBI Taxonomy" id="5936"/>
    <lineage>
        <taxon>Eukaryota</taxon>
        <taxon>Sar</taxon>
        <taxon>Alveolata</taxon>
        <taxon>Ciliophora</taxon>
        <taxon>Intramacronucleata</taxon>
        <taxon>Spirotrichea</taxon>
        <taxon>Hypotrichia</taxon>
        <taxon>Euplotida</taxon>
        <taxon>Euplotidae</taxon>
        <taxon>Moneuplotes</taxon>
    </lineage>
</organism>
<feature type="compositionally biased region" description="Polar residues" evidence="1">
    <location>
        <begin position="892"/>
        <end position="911"/>
    </location>
</feature>